<feature type="transmembrane region" description="Helical" evidence="1">
    <location>
        <begin position="684"/>
        <end position="707"/>
    </location>
</feature>
<dbReference type="Pfam" id="PF13641">
    <property type="entry name" value="Glyco_tranf_2_3"/>
    <property type="match status" value="1"/>
</dbReference>
<feature type="transmembrane region" description="Helical" evidence="1">
    <location>
        <begin position="434"/>
        <end position="455"/>
    </location>
</feature>
<dbReference type="InterPro" id="IPR029044">
    <property type="entry name" value="Nucleotide-diphossugar_trans"/>
</dbReference>
<feature type="transmembrane region" description="Helical" evidence="1">
    <location>
        <begin position="356"/>
        <end position="379"/>
    </location>
</feature>
<dbReference type="AlphaFoldDB" id="A0A7W5GEB5"/>
<feature type="transmembrane region" description="Helical" evidence="1">
    <location>
        <begin position="461"/>
        <end position="482"/>
    </location>
</feature>
<organism evidence="2 3">
    <name type="scientific">Microbacterium proteolyticum</name>
    <dbReference type="NCBI Taxonomy" id="1572644"/>
    <lineage>
        <taxon>Bacteria</taxon>
        <taxon>Bacillati</taxon>
        <taxon>Actinomycetota</taxon>
        <taxon>Actinomycetes</taxon>
        <taxon>Micrococcales</taxon>
        <taxon>Microbacteriaceae</taxon>
        <taxon>Microbacterium</taxon>
    </lineage>
</organism>
<dbReference type="EMBL" id="JACHXY010000001">
    <property type="protein sequence ID" value="MBB3156730.1"/>
    <property type="molecule type" value="Genomic_DNA"/>
</dbReference>
<feature type="transmembrane region" description="Helical" evidence="1">
    <location>
        <begin position="249"/>
        <end position="270"/>
    </location>
</feature>
<feature type="transmembrane region" description="Helical" evidence="1">
    <location>
        <begin position="907"/>
        <end position="928"/>
    </location>
</feature>
<accession>A0A7W5GEB5</accession>
<name>A0A7W5GEB5_9MICO</name>
<evidence type="ECO:0000313" key="2">
    <source>
        <dbReference type="EMBL" id="MBB3156730.1"/>
    </source>
</evidence>
<dbReference type="SUPFAM" id="SSF53448">
    <property type="entry name" value="Nucleotide-diphospho-sugar transferases"/>
    <property type="match status" value="1"/>
</dbReference>
<feature type="transmembrane region" description="Helical" evidence="1">
    <location>
        <begin position="555"/>
        <end position="574"/>
    </location>
</feature>
<keyword evidence="1" id="KW-1133">Transmembrane helix</keyword>
<feature type="transmembrane region" description="Helical" evidence="1">
    <location>
        <begin position="625"/>
        <end position="644"/>
    </location>
</feature>
<evidence type="ECO:0000313" key="3">
    <source>
        <dbReference type="Proteomes" id="UP000543579"/>
    </source>
</evidence>
<keyword evidence="1" id="KW-0472">Membrane</keyword>
<comment type="caution">
    <text evidence="2">The sequence shown here is derived from an EMBL/GenBank/DDBJ whole genome shotgun (WGS) entry which is preliminary data.</text>
</comment>
<dbReference type="RefSeq" id="WP_183418251.1">
    <property type="nucleotide sequence ID" value="NZ_JACHXY010000001.1"/>
</dbReference>
<evidence type="ECO:0000256" key="1">
    <source>
        <dbReference type="SAM" id="Phobius"/>
    </source>
</evidence>
<feature type="transmembrane region" description="Helical" evidence="1">
    <location>
        <begin position="207"/>
        <end position="228"/>
    </location>
</feature>
<keyword evidence="2" id="KW-0808">Transferase</keyword>
<proteinExistence type="predicted"/>
<keyword evidence="1" id="KW-0812">Transmembrane</keyword>
<feature type="transmembrane region" description="Helical" evidence="1">
    <location>
        <begin position="515"/>
        <end position="548"/>
    </location>
</feature>
<dbReference type="PANTHER" id="PTHR43685">
    <property type="entry name" value="GLYCOSYLTRANSFERASE"/>
    <property type="match status" value="1"/>
</dbReference>
<dbReference type="Proteomes" id="UP000543579">
    <property type="component" value="Unassembled WGS sequence"/>
</dbReference>
<feature type="transmembrane region" description="Helical" evidence="1">
    <location>
        <begin position="651"/>
        <end position="672"/>
    </location>
</feature>
<reference evidence="2 3" key="1">
    <citation type="submission" date="2020-08" db="EMBL/GenBank/DDBJ databases">
        <title>Genomic Encyclopedia of Type Strains, Phase III (KMG-III): the genomes of soil and plant-associated and newly described type strains.</title>
        <authorList>
            <person name="Whitman W."/>
        </authorList>
    </citation>
    <scope>NUCLEOTIDE SEQUENCE [LARGE SCALE GENOMIC DNA]</scope>
    <source>
        <strain evidence="2 3">CECT 8356</strain>
    </source>
</reference>
<dbReference type="InterPro" id="IPR050834">
    <property type="entry name" value="Glycosyltransf_2"/>
</dbReference>
<dbReference type="GO" id="GO:0016740">
    <property type="term" value="F:transferase activity"/>
    <property type="evidence" value="ECO:0007669"/>
    <property type="project" value="UniProtKB-KW"/>
</dbReference>
<feature type="transmembrane region" description="Helical" evidence="1">
    <location>
        <begin position="719"/>
        <end position="741"/>
    </location>
</feature>
<gene>
    <name evidence="2" type="ORF">FHS07_000414</name>
</gene>
<dbReference type="PANTHER" id="PTHR43685:SF3">
    <property type="entry name" value="SLR2126 PROTEIN"/>
    <property type="match status" value="1"/>
</dbReference>
<sequence>MPDRVHAILVVRPEGRTPTANHLQRTLSALAAQTRRVDALTIVLCGSDAELTRLAAGSGAEGVITAPAGTSFATATALATPRLTGDTVWLLAQDTAPDPDALERLAGALELSPPVVVAAPKLVDWDDRDVIRSLGVSMNRYGGTVDLVAGELDQGQRDRSSDVLGADVRGLLVRRDAWTALGGLDAALGGADEGLDLGVRARLGARLVAVVPAARVAVAGDGVAAMARGRRRARRRAFATRTAQLHRRLVYAPAPAVPLHWLSFLPLALWRTFVHLVTKVPHRVLPEWGATLLVMARPAAVARARRRIRAVRSVGWSRIAPLRVSRAEMRVRWQGDVGDPDAPVRSELKFFVGGGAWAVLGALAVSVALFAPLLAWPVLGGGALAPLRANVAQLWQDAAWGQRPLGLDAIGPADPFSALVALVGTLSPGDPSRAFVVLWVLALPLAVLGGWFAATRVTESSLLRIVAAIAWALAPTFVAALVEGRPAGVLAHLLLPWLFSAASVAHRSWAPAGAASVLLVAVLACAPSLAPAAVVLWCAALVVVALVAGRGIARVVWLVIPSAVIFAPLVWTQVRAGNAWGLLADPGVPFAGAEVSPDPIGRALLAAGFPTSDPGGWASLLGHPVWWVGLLVAPLAVLAVLSVLTARWITASGLIVITVAGLATAFAAVGVAVSFDDSAVAVPIWAGSGLSLAWVGLVGAAVVALDAGIPDRVRALRPIGALAAVLALAVAVAPALTAQLADGATQRSVLTNGPVSTLPAFVAAEGRGSLAIGTLVLDPRDDGLRVEVVWGGSATLSGQSTVDATRTSADDQQRELAALAADLVSPSTDDVVSRLAERGIGFVLLSSAPSAQNDVVLGDRLSAATSLDQRDLLDPVGATSRGDLWRVNTDVIPRAPLDDHRATLQRLVALGSLGVLVIALLLAVPTTASRRIARRTPRIVGPTPGGSR</sequence>
<protein>
    <submittedName>
        <fullName evidence="2">GT2 family glycosyltransferase</fullName>
    </submittedName>
</protein>
<dbReference type="Gene3D" id="3.90.550.10">
    <property type="entry name" value="Spore Coat Polysaccharide Biosynthesis Protein SpsA, Chain A"/>
    <property type="match status" value="1"/>
</dbReference>